<comment type="caution">
    <text evidence="5">The sequence shown here is derived from an EMBL/GenBank/DDBJ whole genome shotgun (WGS) entry which is preliminary data.</text>
</comment>
<feature type="domain" description="Pilus assembly protein C-terminal" evidence="3">
    <location>
        <begin position="764"/>
        <end position="851"/>
    </location>
</feature>
<evidence type="ECO:0000256" key="1">
    <source>
        <dbReference type="ARBA" id="ARBA00022729"/>
    </source>
</evidence>
<gene>
    <name evidence="5" type="ORF">AAGS29_18055</name>
</gene>
<protein>
    <submittedName>
        <fullName evidence="5">TcfC E-set like domain-containing protein</fullName>
    </submittedName>
</protein>
<evidence type="ECO:0000256" key="2">
    <source>
        <dbReference type="SAM" id="SignalP"/>
    </source>
</evidence>
<keyword evidence="6" id="KW-1185">Reference proteome</keyword>
<feature type="chain" id="PRO_5045492173" evidence="2">
    <location>
        <begin position="23"/>
        <end position="952"/>
    </location>
</feature>
<organism evidence="5 6">
    <name type="scientific">Shewanella vaxholmensis</name>
    <dbReference type="NCBI Taxonomy" id="3063535"/>
    <lineage>
        <taxon>Bacteria</taxon>
        <taxon>Pseudomonadati</taxon>
        <taxon>Pseudomonadota</taxon>
        <taxon>Gammaproteobacteria</taxon>
        <taxon>Alteromonadales</taxon>
        <taxon>Shewanellaceae</taxon>
        <taxon>Shewanella</taxon>
    </lineage>
</organism>
<evidence type="ECO:0000313" key="6">
    <source>
        <dbReference type="Proteomes" id="UP001489333"/>
    </source>
</evidence>
<dbReference type="Pfam" id="PF16967">
    <property type="entry name" value="TcfC"/>
    <property type="match status" value="1"/>
</dbReference>
<sequence length="952" mass="106372">MTSLLKKHVAIFLMYPSLATSAQPPVPAEFAELYQVVERTVKFKDLSGNYHNITMLAGYDNIKINSDGMVSSLQAILISNNVKKDVINNIISELSVGIQNGNECTGRLGNCVVQPDTYAFLYDFYSNVVYFYINPKLLIEDNNLDDARVVYADPVKSDWGVINHINSYVSKSNNSDANFSFYNESTVGLAYGNFDTNFYYQSGSDDFELDKFVYNYEFDKYRLIVGLSRDQLDINSTDFLTSGTLNKETSVTFATSNNMVVGKKATTQKMFYFAPNDGVLTVYRGDRIIYQKNVPAGQGYISNTDLPKGRYDVKFELKVSGQVISQEVKTVYNSSGDTLAIKASDFAISAGIFNKTFERFNVSDDDFSFSDIADIEQPTIRQNEQESLRGEGFLKGLYTYRPVESVVLGVGGIVAKAERATNVGIKTQLSSDIEATISGQFFSDGASYFDSYINFDDWSISYQKFNLDSVSQFHYQDNIFDEGSSLARYYYGNTGYAQFYLSKGFRVSRDVQAYLNYSYYTNEHSDAFNDGYTSSMLSTGVTLFTFGSSTLQFNANYDFNGGNSYHDKFSTQLVFSIPLSGKLTAESRLVTGKGRISSFGNSLQSGNLLSEYDDVYGAMRVGNNYFPQGPQYSTFDTSANVSLNKDKYIASAYGYLNDAGDYSGSANFSSSQLMTENGISLTSNKANSYLVVDSDSKLEGDERSDSVKGLLIIERDGKGVSKKLLRENVEVIPLKDYQSYRAILDTESVDLNNTGDTSAEVFTMPGTVTQIKSNVTRVLSFVSGFKDLYNNSISDIHCEGDGCLGEDQIVEGIYKFSVKEGVPFKLTNNDVVCFIPKVEKAKLFNFGDNYCLPEMEPTEQAIIYDGYKNMNITFVGGFSLKQYNSLLKQYIEQLNISKDSIIDRVVGDNVYIYVSTDSQLTSKQQEVIGDMEQYVLTNGFYQEQHMYILAKI</sequence>
<evidence type="ECO:0000259" key="3">
    <source>
        <dbReference type="Pfam" id="PF15976"/>
    </source>
</evidence>
<dbReference type="Pfam" id="PF15976">
    <property type="entry name" value="CooC_C"/>
    <property type="match status" value="1"/>
</dbReference>
<keyword evidence="1 2" id="KW-0732">Signal</keyword>
<reference evidence="5 6" key="1">
    <citation type="submission" date="2024-04" db="EMBL/GenBank/DDBJ databases">
        <title>Novel Shewanella species isolated from Baltic Sea sediments.</title>
        <authorList>
            <person name="Martin-Rodriguez A.J."/>
            <person name="Fernandez-Juarez V."/>
            <person name="Valeriano V.D."/>
            <person name="Mihindukulasooriya I."/>
            <person name="Ceresnova L."/>
            <person name="Joffre E."/>
            <person name="Jensie-Markopoulos S."/>
            <person name="Moore E.R.B."/>
            <person name="Sjoling A."/>
        </authorList>
    </citation>
    <scope>NUCLEOTIDE SEQUENCE [LARGE SCALE GENOMIC DNA]</scope>
    <source>
        <strain evidence="5 6">VAX-SP0-0CM-1</strain>
    </source>
</reference>
<feature type="signal peptide" evidence="2">
    <location>
        <begin position="1"/>
        <end position="22"/>
    </location>
</feature>
<evidence type="ECO:0000259" key="4">
    <source>
        <dbReference type="Pfam" id="PF16967"/>
    </source>
</evidence>
<accession>A0ABU9UXN1</accession>
<dbReference type="EMBL" id="JBCHKU010000030">
    <property type="protein sequence ID" value="MEM6250508.1"/>
    <property type="molecule type" value="Genomic_DNA"/>
</dbReference>
<dbReference type="Proteomes" id="UP001489333">
    <property type="component" value="Unassembled WGS sequence"/>
</dbReference>
<evidence type="ECO:0000313" key="5">
    <source>
        <dbReference type="EMBL" id="MEM6250508.1"/>
    </source>
</evidence>
<dbReference type="InterPro" id="IPR031917">
    <property type="entry name" value="Pilus_assem_C"/>
</dbReference>
<feature type="domain" description="Pilus assembly protein E-set like" evidence="4">
    <location>
        <begin position="268"/>
        <end position="333"/>
    </location>
</feature>
<dbReference type="RefSeq" id="WP_311891425.1">
    <property type="nucleotide sequence ID" value="NZ_JBCHKU010000030.1"/>
</dbReference>
<dbReference type="InterPro" id="IPR032636">
    <property type="entry name" value="Pilus_assem_E-set-like_dom"/>
</dbReference>
<name>A0ABU9UXN1_9GAMM</name>
<proteinExistence type="predicted"/>